<proteinExistence type="predicted"/>
<keyword evidence="2" id="KW-1133">Transmembrane helix</keyword>
<evidence type="ECO:0000313" key="3">
    <source>
        <dbReference type="EMBL" id="VFQ95630.1"/>
    </source>
</evidence>
<keyword evidence="4" id="KW-1185">Reference proteome</keyword>
<feature type="transmembrane region" description="Helical" evidence="2">
    <location>
        <begin position="227"/>
        <end position="249"/>
    </location>
</feature>
<reference evidence="3 4" key="1">
    <citation type="submission" date="2018-04" db="EMBL/GenBank/DDBJ databases">
        <authorList>
            <person name="Vogel A."/>
        </authorList>
    </citation>
    <scope>NUCLEOTIDE SEQUENCE [LARGE SCALE GENOMIC DNA]</scope>
</reference>
<feature type="region of interest" description="Disordered" evidence="1">
    <location>
        <begin position="70"/>
        <end position="90"/>
    </location>
</feature>
<feature type="transmembrane region" description="Helical" evidence="2">
    <location>
        <begin position="184"/>
        <end position="207"/>
    </location>
</feature>
<gene>
    <name evidence="3" type="ORF">CCAM_LOCUS37406</name>
</gene>
<organism evidence="3 4">
    <name type="scientific">Cuscuta campestris</name>
    <dbReference type="NCBI Taxonomy" id="132261"/>
    <lineage>
        <taxon>Eukaryota</taxon>
        <taxon>Viridiplantae</taxon>
        <taxon>Streptophyta</taxon>
        <taxon>Embryophyta</taxon>
        <taxon>Tracheophyta</taxon>
        <taxon>Spermatophyta</taxon>
        <taxon>Magnoliopsida</taxon>
        <taxon>eudicotyledons</taxon>
        <taxon>Gunneridae</taxon>
        <taxon>Pentapetalae</taxon>
        <taxon>asterids</taxon>
        <taxon>lamiids</taxon>
        <taxon>Solanales</taxon>
        <taxon>Convolvulaceae</taxon>
        <taxon>Cuscuteae</taxon>
        <taxon>Cuscuta</taxon>
        <taxon>Cuscuta subgen. Grammica</taxon>
        <taxon>Cuscuta sect. Cleistogrammica</taxon>
    </lineage>
</organism>
<feature type="compositionally biased region" description="Polar residues" evidence="1">
    <location>
        <begin position="70"/>
        <end position="79"/>
    </location>
</feature>
<dbReference type="OrthoDB" id="748739at2759"/>
<evidence type="ECO:0000256" key="1">
    <source>
        <dbReference type="SAM" id="MobiDB-lite"/>
    </source>
</evidence>
<protein>
    <submittedName>
        <fullName evidence="3">Uncharacterized protein</fullName>
    </submittedName>
</protein>
<keyword evidence="2" id="KW-0812">Transmembrane</keyword>
<dbReference type="PANTHER" id="PTHR48223:SF1">
    <property type="entry name" value="ABC TRANSMEMBRANE TYPE-1 DOMAIN-CONTAINING PROTEIN"/>
    <property type="match status" value="1"/>
</dbReference>
<evidence type="ECO:0000256" key="2">
    <source>
        <dbReference type="SAM" id="Phobius"/>
    </source>
</evidence>
<dbReference type="AlphaFoldDB" id="A0A484N3H9"/>
<name>A0A484N3H9_9ASTE</name>
<dbReference type="EMBL" id="OOIL02005600">
    <property type="protein sequence ID" value="VFQ95630.1"/>
    <property type="molecule type" value="Genomic_DNA"/>
</dbReference>
<evidence type="ECO:0000313" key="4">
    <source>
        <dbReference type="Proteomes" id="UP000595140"/>
    </source>
</evidence>
<sequence length="340" mass="38102">MAVATVHSQHSYKPNPLRSISWSNGKRLTHFVTSVHCVNKVTSLKCRALSSGGVPTVPKQRVNVFKVSAFRSSSQNDPGSSSRSKSTKKSVKQLSYVPQWSDETSVESLKAHNLPISYPSETVEATTDDTVAIRKLLKHCLSMLRAPSSSPAIGESVEGQSSSIEDVETQNLVQQKERGNIIHAFWSFIMGLGATIKITFLICVPFYLAVNSAYGPEVSKELTPLWIVGPFIVAFYVTMLRAIGALYIFCFKRAVEVVKNLPAYYGLAYDYIAHGKLKEEIRARLLQPVVDIKNTDYRKLAMSKMEDMKVVLAEKYVDFTESIWPYYCRTIRFLKKANLI</sequence>
<dbReference type="Proteomes" id="UP000595140">
    <property type="component" value="Unassembled WGS sequence"/>
</dbReference>
<accession>A0A484N3H9</accession>
<keyword evidence="2" id="KW-0472">Membrane</keyword>
<dbReference type="PANTHER" id="PTHR48223">
    <property type="entry name" value="DEFECTIVE 2759, PUTATIVE ISOFORM 1-RELATED"/>
    <property type="match status" value="1"/>
</dbReference>